<dbReference type="EMBL" id="BGZK01000785">
    <property type="protein sequence ID" value="GBP60305.1"/>
    <property type="molecule type" value="Genomic_DNA"/>
</dbReference>
<reference evidence="1 2" key="1">
    <citation type="journal article" date="2019" name="Commun. Biol.">
        <title>The bagworm genome reveals a unique fibroin gene that provides high tensile strength.</title>
        <authorList>
            <person name="Kono N."/>
            <person name="Nakamura H."/>
            <person name="Ohtoshi R."/>
            <person name="Tomita M."/>
            <person name="Numata K."/>
            <person name="Arakawa K."/>
        </authorList>
    </citation>
    <scope>NUCLEOTIDE SEQUENCE [LARGE SCALE GENOMIC DNA]</scope>
</reference>
<keyword evidence="2" id="KW-1185">Reference proteome</keyword>
<dbReference type="AlphaFoldDB" id="A0A4C1XDP1"/>
<evidence type="ECO:0000313" key="1">
    <source>
        <dbReference type="EMBL" id="GBP60305.1"/>
    </source>
</evidence>
<accession>A0A4C1XDP1</accession>
<proteinExistence type="predicted"/>
<dbReference type="Proteomes" id="UP000299102">
    <property type="component" value="Unassembled WGS sequence"/>
</dbReference>
<name>A0A4C1XDP1_EUMVA</name>
<protein>
    <submittedName>
        <fullName evidence="1">Uncharacterized protein</fullName>
    </submittedName>
</protein>
<sequence length="89" mass="10238">MNGTLDAEERLPTWPVPIIRFVCTTLERMWRHRPQYEFTRSTNSMLQIYLLASHEEINFRAVRSLGGAAAARRLRVLPSNRDVPGSALK</sequence>
<organism evidence="1 2">
    <name type="scientific">Eumeta variegata</name>
    <name type="common">Bagworm moth</name>
    <name type="synonym">Eumeta japonica</name>
    <dbReference type="NCBI Taxonomy" id="151549"/>
    <lineage>
        <taxon>Eukaryota</taxon>
        <taxon>Metazoa</taxon>
        <taxon>Ecdysozoa</taxon>
        <taxon>Arthropoda</taxon>
        <taxon>Hexapoda</taxon>
        <taxon>Insecta</taxon>
        <taxon>Pterygota</taxon>
        <taxon>Neoptera</taxon>
        <taxon>Endopterygota</taxon>
        <taxon>Lepidoptera</taxon>
        <taxon>Glossata</taxon>
        <taxon>Ditrysia</taxon>
        <taxon>Tineoidea</taxon>
        <taxon>Psychidae</taxon>
        <taxon>Oiketicinae</taxon>
        <taxon>Eumeta</taxon>
    </lineage>
</organism>
<gene>
    <name evidence="1" type="ORF">EVAR_26717_1</name>
</gene>
<evidence type="ECO:0000313" key="2">
    <source>
        <dbReference type="Proteomes" id="UP000299102"/>
    </source>
</evidence>
<comment type="caution">
    <text evidence="1">The sequence shown here is derived from an EMBL/GenBank/DDBJ whole genome shotgun (WGS) entry which is preliminary data.</text>
</comment>